<name>A0A8S8ZFC2_SORMA</name>
<organism evidence="1 2">
    <name type="scientific">Sordaria macrospora</name>
    <dbReference type="NCBI Taxonomy" id="5147"/>
    <lineage>
        <taxon>Eukaryota</taxon>
        <taxon>Fungi</taxon>
        <taxon>Dikarya</taxon>
        <taxon>Ascomycota</taxon>
        <taxon>Pezizomycotina</taxon>
        <taxon>Sordariomycetes</taxon>
        <taxon>Sordariomycetidae</taxon>
        <taxon>Sordariales</taxon>
        <taxon>Sordariaceae</taxon>
        <taxon>Sordaria</taxon>
    </lineage>
</organism>
<proteinExistence type="predicted"/>
<protein>
    <submittedName>
        <fullName evidence="1">Uncharacterized protein</fullName>
    </submittedName>
</protein>
<sequence length="186" mass="19439">MWSSVSSKYSAAHHIFKMSASTGSTLNNVPLSVIVKPPPHILAGNSVKIPAVVQYGPMPASQAPPEVHGLLQLVDAATDAPINDDRSPIAKQQGHLKTAVTVHGDGNTSFLILFHDITFPKSGTYKIAISVLSSTEDENGIPQAIKLGDVKTGVVNVGQVGGNETHTAEEQGVINMLASMGVKGAR</sequence>
<reference evidence="1 2" key="1">
    <citation type="submission" date="2017-07" db="EMBL/GenBank/DDBJ databases">
        <title>Genome sequence of the Sordaria macrospora wild type strain R19027.</title>
        <authorList>
            <person name="Nowrousian M."/>
            <person name="Teichert I."/>
            <person name="Kueck U."/>
        </authorList>
    </citation>
    <scope>NUCLEOTIDE SEQUENCE [LARGE SCALE GENOMIC DNA]</scope>
    <source>
        <strain evidence="1 2">R19027</strain>
        <tissue evidence="1">Mycelium</tissue>
    </source>
</reference>
<accession>A0A8S8ZFC2</accession>
<dbReference type="VEuPathDB" id="FungiDB:SMAC_09568"/>
<dbReference type="Proteomes" id="UP000433876">
    <property type="component" value="Unassembled WGS sequence"/>
</dbReference>
<evidence type="ECO:0000313" key="2">
    <source>
        <dbReference type="Proteomes" id="UP000433876"/>
    </source>
</evidence>
<dbReference type="AlphaFoldDB" id="A0A8S8ZFC2"/>
<comment type="caution">
    <text evidence="1">The sequence shown here is derived from an EMBL/GenBank/DDBJ whole genome shotgun (WGS) entry which is preliminary data.</text>
</comment>
<gene>
    <name evidence="1" type="ORF">SMACR_09568</name>
</gene>
<evidence type="ECO:0000313" key="1">
    <source>
        <dbReference type="EMBL" id="KAA8623978.1"/>
    </source>
</evidence>
<dbReference type="EMBL" id="NMPR01000283">
    <property type="protein sequence ID" value="KAA8623978.1"/>
    <property type="molecule type" value="Genomic_DNA"/>
</dbReference>